<evidence type="ECO:0000256" key="1">
    <source>
        <dbReference type="SAM" id="MobiDB-lite"/>
    </source>
</evidence>
<gene>
    <name evidence="2" type="ORF">AG1IA_08640</name>
</gene>
<name>L8WGP0_THACA</name>
<dbReference type="Proteomes" id="UP000011668">
    <property type="component" value="Unassembled WGS sequence"/>
</dbReference>
<reference evidence="2 3" key="1">
    <citation type="journal article" date="2013" name="Nat. Commun.">
        <title>The evolution and pathogenic mechanisms of the rice sheath blight pathogen.</title>
        <authorList>
            <person name="Zheng A."/>
            <person name="Lin R."/>
            <person name="Xu L."/>
            <person name="Qin P."/>
            <person name="Tang C."/>
            <person name="Ai P."/>
            <person name="Zhang D."/>
            <person name="Liu Y."/>
            <person name="Sun Z."/>
            <person name="Feng H."/>
            <person name="Wang Y."/>
            <person name="Chen Y."/>
            <person name="Liang X."/>
            <person name="Fu R."/>
            <person name="Li Q."/>
            <person name="Zhang J."/>
            <person name="Yu X."/>
            <person name="Xie Z."/>
            <person name="Ding L."/>
            <person name="Guan P."/>
            <person name="Tang J."/>
            <person name="Liang Y."/>
            <person name="Wang S."/>
            <person name="Deng Q."/>
            <person name="Li S."/>
            <person name="Zhu J."/>
            <person name="Wang L."/>
            <person name="Liu H."/>
            <person name="Li P."/>
        </authorList>
    </citation>
    <scope>NUCLEOTIDE SEQUENCE [LARGE SCALE GENOMIC DNA]</scope>
    <source>
        <strain evidence="3">AG-1 IA</strain>
    </source>
</reference>
<evidence type="ECO:0000313" key="3">
    <source>
        <dbReference type="Proteomes" id="UP000011668"/>
    </source>
</evidence>
<keyword evidence="3" id="KW-1185">Reference proteome</keyword>
<feature type="compositionally biased region" description="Basic and acidic residues" evidence="1">
    <location>
        <begin position="90"/>
        <end position="102"/>
    </location>
</feature>
<accession>L8WGP0</accession>
<organism evidence="2 3">
    <name type="scientific">Thanatephorus cucumeris (strain AG1-IA)</name>
    <name type="common">Rice sheath blight fungus</name>
    <name type="synonym">Rhizoctonia solani</name>
    <dbReference type="NCBI Taxonomy" id="983506"/>
    <lineage>
        <taxon>Eukaryota</taxon>
        <taxon>Fungi</taxon>
        <taxon>Dikarya</taxon>
        <taxon>Basidiomycota</taxon>
        <taxon>Agaricomycotina</taxon>
        <taxon>Agaricomycetes</taxon>
        <taxon>Cantharellales</taxon>
        <taxon>Ceratobasidiaceae</taxon>
        <taxon>Rhizoctonia</taxon>
        <taxon>Rhizoctonia solani AG-1</taxon>
    </lineage>
</organism>
<proteinExistence type="predicted"/>
<sequence>MGLQAGIIIRCPGNTNRRLTLGHSMAMFYDLFLSLLALMPTDVATGFGHPNQGPITFRAKISPKPSMTPFTKGRNILIARDENRAMTRVRVGSDESKTERVSEGGGVGAG</sequence>
<dbReference type="HOGENOM" id="CLU_2172791_0_0_1"/>
<evidence type="ECO:0000313" key="2">
    <source>
        <dbReference type="EMBL" id="ELU37331.1"/>
    </source>
</evidence>
<comment type="caution">
    <text evidence="2">The sequence shown here is derived from an EMBL/GenBank/DDBJ whole genome shotgun (WGS) entry which is preliminary data.</text>
</comment>
<dbReference type="EMBL" id="AFRT01002704">
    <property type="protein sequence ID" value="ELU37331.1"/>
    <property type="molecule type" value="Genomic_DNA"/>
</dbReference>
<dbReference type="AlphaFoldDB" id="L8WGP0"/>
<protein>
    <submittedName>
        <fullName evidence="2">Uncharacterized protein</fullName>
    </submittedName>
</protein>
<feature type="region of interest" description="Disordered" evidence="1">
    <location>
        <begin position="90"/>
        <end position="110"/>
    </location>
</feature>